<feature type="transmembrane region" description="Helical" evidence="6">
    <location>
        <begin position="50"/>
        <end position="69"/>
    </location>
</feature>
<dbReference type="PANTHER" id="PTHR23504:SF15">
    <property type="entry name" value="MAJOR FACILITATOR SUPERFAMILY (MFS) PROFILE DOMAIN-CONTAINING PROTEIN"/>
    <property type="match status" value="1"/>
</dbReference>
<protein>
    <submittedName>
        <fullName evidence="8">Transporter, major facilitator family protein</fullName>
    </submittedName>
</protein>
<evidence type="ECO:0000256" key="1">
    <source>
        <dbReference type="ARBA" id="ARBA00004141"/>
    </source>
</evidence>
<dbReference type="InterPro" id="IPR011701">
    <property type="entry name" value="MFS"/>
</dbReference>
<evidence type="ECO:0000313" key="9">
    <source>
        <dbReference type="Proteomes" id="UP000011754"/>
    </source>
</evidence>
<evidence type="ECO:0000256" key="5">
    <source>
        <dbReference type="ARBA" id="ARBA00023136"/>
    </source>
</evidence>
<dbReference type="AlphaFoldDB" id="M3F136"/>
<dbReference type="InterPro" id="IPR020846">
    <property type="entry name" value="MFS_dom"/>
</dbReference>
<dbReference type="Proteomes" id="UP000011754">
    <property type="component" value="Unassembled WGS sequence"/>
</dbReference>
<reference evidence="8 9" key="1">
    <citation type="submission" date="2013-01" db="EMBL/GenBank/DDBJ databases">
        <authorList>
            <person name="Harkins D.M."/>
            <person name="Durkin A.S."/>
            <person name="Brinkac L.M."/>
            <person name="Haft D.H."/>
            <person name="Selengut J.D."/>
            <person name="Sanka R."/>
            <person name="DePew J."/>
            <person name="Purushe J."/>
            <person name="Hartskeerl R.A."/>
            <person name="Ahmed A."/>
            <person name="van der Linden H."/>
            <person name="Goris M.G.A."/>
            <person name="Vinetz J.M."/>
            <person name="Sutton G.G."/>
            <person name="Nierman W.C."/>
            <person name="Fouts D.E."/>
        </authorList>
    </citation>
    <scope>NUCLEOTIDE SEQUENCE [LARGE SCALE GENOMIC DNA]</scope>
    <source>
        <strain evidence="8 9">TE 1992</strain>
    </source>
</reference>
<evidence type="ECO:0000256" key="6">
    <source>
        <dbReference type="SAM" id="Phobius"/>
    </source>
</evidence>
<keyword evidence="5 6" id="KW-0472">Membrane</keyword>
<feature type="transmembrane region" description="Helical" evidence="6">
    <location>
        <begin position="105"/>
        <end position="130"/>
    </location>
</feature>
<proteinExistence type="predicted"/>
<keyword evidence="4 6" id="KW-1133">Transmembrane helix</keyword>
<evidence type="ECO:0000256" key="4">
    <source>
        <dbReference type="ARBA" id="ARBA00022989"/>
    </source>
</evidence>
<keyword evidence="3 6" id="KW-0812">Transmembrane</keyword>
<dbReference type="Pfam" id="PF07690">
    <property type="entry name" value="MFS_1"/>
    <property type="match status" value="1"/>
</dbReference>
<sequence length="289" mass="32741">MIPFLEKVNSKKSAYFLPVAVFLAMLPVTMIVPVFKEIVKDRFQSGNEEVAWFLSIAMLGSFVFSPMAGFLSDSFGTRKKIIILFCGFDALLLNLLPYADTLFTLLFLRFLEGGAHVFVIGLLLASVADFEHVDSKRKFGNGILMGLSGMLLSLGGAVGLSFGFLGKLNPILPFQVGSVILLFLGWIVYQFVPEEKFRVSKKHSWKESLILFLTHPLLLFPLAFQFLDRFTSGYFMSSLNLRLREEFSLNPSETGKMLSLVFYPWPYYLTPQFIFQKKLESIFQLLSDL</sequence>
<feature type="transmembrane region" description="Helical" evidence="6">
    <location>
        <begin position="209"/>
        <end position="227"/>
    </location>
</feature>
<organism evidence="8 9">
    <name type="scientific">Leptospira interrogans serovar Lora str. TE 1992</name>
    <dbReference type="NCBI Taxonomy" id="1193028"/>
    <lineage>
        <taxon>Bacteria</taxon>
        <taxon>Pseudomonadati</taxon>
        <taxon>Spirochaetota</taxon>
        <taxon>Spirochaetia</taxon>
        <taxon>Leptospirales</taxon>
        <taxon>Leptospiraceae</taxon>
        <taxon>Leptospira</taxon>
    </lineage>
</organism>
<comment type="caution">
    <text evidence="8">The sequence shown here is derived from an EMBL/GenBank/DDBJ whole genome shotgun (WGS) entry which is preliminary data.</text>
</comment>
<dbReference type="SUPFAM" id="SSF103473">
    <property type="entry name" value="MFS general substrate transporter"/>
    <property type="match status" value="1"/>
</dbReference>
<feature type="domain" description="Major facilitator superfamily (MFS) profile" evidence="7">
    <location>
        <begin position="13"/>
        <end position="289"/>
    </location>
</feature>
<accession>M3F136</accession>
<dbReference type="EMBL" id="AKWW02000020">
    <property type="protein sequence ID" value="EMF43811.1"/>
    <property type="molecule type" value="Genomic_DNA"/>
</dbReference>
<keyword evidence="2" id="KW-0813">Transport</keyword>
<dbReference type="Gene3D" id="1.20.1250.20">
    <property type="entry name" value="MFS general substrate transporter like domains"/>
    <property type="match status" value="1"/>
</dbReference>
<evidence type="ECO:0000256" key="2">
    <source>
        <dbReference type="ARBA" id="ARBA00022448"/>
    </source>
</evidence>
<gene>
    <name evidence="8" type="ORF">LEP1GSC067_2161</name>
</gene>
<evidence type="ECO:0000313" key="8">
    <source>
        <dbReference type="EMBL" id="EMF43811.1"/>
    </source>
</evidence>
<dbReference type="GO" id="GO:0022857">
    <property type="term" value="F:transmembrane transporter activity"/>
    <property type="evidence" value="ECO:0007669"/>
    <property type="project" value="InterPro"/>
</dbReference>
<name>M3F136_LEPIR</name>
<dbReference type="GO" id="GO:0016020">
    <property type="term" value="C:membrane"/>
    <property type="evidence" value="ECO:0007669"/>
    <property type="project" value="UniProtKB-SubCell"/>
</dbReference>
<feature type="transmembrane region" description="Helical" evidence="6">
    <location>
        <begin position="171"/>
        <end position="189"/>
    </location>
</feature>
<feature type="transmembrane region" description="Helical" evidence="6">
    <location>
        <begin position="14"/>
        <end position="35"/>
    </location>
</feature>
<evidence type="ECO:0000259" key="7">
    <source>
        <dbReference type="PROSITE" id="PS50850"/>
    </source>
</evidence>
<feature type="transmembrane region" description="Helical" evidence="6">
    <location>
        <begin position="142"/>
        <end position="165"/>
    </location>
</feature>
<comment type="subcellular location">
    <subcellularLocation>
        <location evidence="1">Membrane</location>
        <topology evidence="1">Multi-pass membrane protein</topology>
    </subcellularLocation>
</comment>
<dbReference type="PANTHER" id="PTHR23504">
    <property type="entry name" value="MAJOR FACILITATOR SUPERFAMILY DOMAIN-CONTAINING PROTEIN 10"/>
    <property type="match status" value="1"/>
</dbReference>
<evidence type="ECO:0000256" key="3">
    <source>
        <dbReference type="ARBA" id="ARBA00022692"/>
    </source>
</evidence>
<dbReference type="InterPro" id="IPR036259">
    <property type="entry name" value="MFS_trans_sf"/>
</dbReference>
<dbReference type="PROSITE" id="PS50850">
    <property type="entry name" value="MFS"/>
    <property type="match status" value="1"/>
</dbReference>